<name>A0A1F6APB5_9BACT</name>
<accession>A0A1F6APB5</accession>
<feature type="transmembrane region" description="Helical" evidence="3">
    <location>
        <begin position="34"/>
        <end position="53"/>
    </location>
</feature>
<dbReference type="SUPFAM" id="SSF48452">
    <property type="entry name" value="TPR-like"/>
    <property type="match status" value="1"/>
</dbReference>
<evidence type="ECO:0000256" key="3">
    <source>
        <dbReference type="SAM" id="Phobius"/>
    </source>
</evidence>
<evidence type="ECO:0000256" key="2">
    <source>
        <dbReference type="SAM" id="MobiDB-lite"/>
    </source>
</evidence>
<dbReference type="SMART" id="SM00028">
    <property type="entry name" value="TPR"/>
    <property type="match status" value="2"/>
</dbReference>
<evidence type="ECO:0000313" key="5">
    <source>
        <dbReference type="Proteomes" id="UP000176609"/>
    </source>
</evidence>
<dbReference type="AlphaFoldDB" id="A0A1F6APB5"/>
<evidence type="ECO:0000256" key="1">
    <source>
        <dbReference type="PROSITE-ProRule" id="PRU00339"/>
    </source>
</evidence>
<sequence length="602" mass="67732">MINSYIRFVIYSFIFLFPLFYTSLTPDSYEINKFVFLIVTALILLLLFTLKVIINKKLTLYKSTFGLILIFLTCVVFISSLFQSPNFTITLITPLSNTTIFFGSLLYFLLIHLVSEEERALLINILIGDGIILSVFVILAFTGILPGSNFTPAGSLLTTSIFLGVLSIYLISRFIEIFMKNSSHKPELESTVYYFVVLLIILSSTGITVFELLTTQKPLILPFQFGWSIFLDVMKNIRTLFLGIGPTNFLPAFTMAKPIAINYSPNWNVFFTSSSSFLLNLATESGIFSAVLFLILLIKSVKLFFSIKNNLFPVICALVTILIIQIFLPATMTIFLATIVLLFLSSSKEESLIINFQNWGSLTYILLVPPLIFTILTLYFGGRAYLAEVMFKSSLDAMVNNRGTEAFNFQKNAVNLNPYVDRYHVAYSQTSLGLANALASKKDIQEADKQNIPRLVQQSIDEARQAVVLNRINVNNWDNLGRNYSALINFAQGSENWAQESYKQKIALDPVNPNSYLVLGGLYLKLNKYEEARNILIQAVNLKSDYATSHYNLAQAYRLLSDHDNAYKQLLITKGLLVSDSEDAKKVDDELKNSTGSALPKE</sequence>
<keyword evidence="1" id="KW-0802">TPR repeat</keyword>
<dbReference type="EMBL" id="MFJR01000013">
    <property type="protein sequence ID" value="OGG26127.1"/>
    <property type="molecule type" value="Genomic_DNA"/>
</dbReference>
<reference evidence="4 5" key="1">
    <citation type="journal article" date="2016" name="Nat. Commun.">
        <title>Thousands of microbial genomes shed light on interconnected biogeochemical processes in an aquifer system.</title>
        <authorList>
            <person name="Anantharaman K."/>
            <person name="Brown C.T."/>
            <person name="Hug L.A."/>
            <person name="Sharon I."/>
            <person name="Castelle C.J."/>
            <person name="Probst A.J."/>
            <person name="Thomas B.C."/>
            <person name="Singh A."/>
            <person name="Wilkins M.J."/>
            <person name="Karaoz U."/>
            <person name="Brodie E.L."/>
            <person name="Williams K.H."/>
            <person name="Hubbard S.S."/>
            <person name="Banfield J.F."/>
        </authorList>
    </citation>
    <scope>NUCLEOTIDE SEQUENCE [LARGE SCALE GENOMIC DNA]</scope>
</reference>
<feature type="transmembrane region" description="Helical" evidence="3">
    <location>
        <begin position="121"/>
        <end position="144"/>
    </location>
</feature>
<protein>
    <submittedName>
        <fullName evidence="4">Uncharacterized protein</fullName>
    </submittedName>
</protein>
<feature type="transmembrane region" description="Helical" evidence="3">
    <location>
        <begin position="150"/>
        <end position="171"/>
    </location>
</feature>
<feature type="transmembrane region" description="Helical" evidence="3">
    <location>
        <begin position="88"/>
        <end position="109"/>
    </location>
</feature>
<feature type="compositionally biased region" description="Basic and acidic residues" evidence="2">
    <location>
        <begin position="583"/>
        <end position="592"/>
    </location>
</feature>
<feature type="compositionally biased region" description="Polar residues" evidence="2">
    <location>
        <begin position="593"/>
        <end position="602"/>
    </location>
</feature>
<keyword evidence="3" id="KW-1133">Transmembrane helix</keyword>
<feature type="transmembrane region" description="Helical" evidence="3">
    <location>
        <begin position="277"/>
        <end position="298"/>
    </location>
</feature>
<dbReference type="Pfam" id="PF13414">
    <property type="entry name" value="TPR_11"/>
    <property type="match status" value="1"/>
</dbReference>
<dbReference type="InterPro" id="IPR019734">
    <property type="entry name" value="TPR_rpt"/>
</dbReference>
<comment type="caution">
    <text evidence="4">The sequence shown here is derived from an EMBL/GenBank/DDBJ whole genome shotgun (WGS) entry which is preliminary data.</text>
</comment>
<feature type="transmembrane region" description="Helical" evidence="3">
    <location>
        <begin position="192"/>
        <end position="213"/>
    </location>
</feature>
<evidence type="ECO:0000313" key="4">
    <source>
        <dbReference type="EMBL" id="OGG26127.1"/>
    </source>
</evidence>
<proteinExistence type="predicted"/>
<feature type="transmembrane region" description="Helical" evidence="3">
    <location>
        <begin position="65"/>
        <end position="82"/>
    </location>
</feature>
<gene>
    <name evidence="4" type="ORF">A2960_03990</name>
</gene>
<organism evidence="4 5">
    <name type="scientific">Candidatus Gottesmanbacteria bacterium RIFCSPLOWO2_01_FULL_39_12b</name>
    <dbReference type="NCBI Taxonomy" id="1798388"/>
    <lineage>
        <taxon>Bacteria</taxon>
        <taxon>Candidatus Gottesmaniibacteriota</taxon>
    </lineage>
</organism>
<dbReference type="Proteomes" id="UP000176609">
    <property type="component" value="Unassembled WGS sequence"/>
</dbReference>
<feature type="region of interest" description="Disordered" evidence="2">
    <location>
        <begin position="583"/>
        <end position="602"/>
    </location>
</feature>
<dbReference type="InterPro" id="IPR011990">
    <property type="entry name" value="TPR-like_helical_dom_sf"/>
</dbReference>
<feature type="transmembrane region" description="Helical" evidence="3">
    <location>
        <begin position="363"/>
        <end position="382"/>
    </location>
</feature>
<keyword evidence="3" id="KW-0472">Membrane</keyword>
<feature type="repeat" description="TPR" evidence="1">
    <location>
        <begin position="513"/>
        <end position="546"/>
    </location>
</feature>
<feature type="transmembrane region" description="Helical" evidence="3">
    <location>
        <begin position="5"/>
        <end position="22"/>
    </location>
</feature>
<dbReference type="Gene3D" id="1.25.40.10">
    <property type="entry name" value="Tetratricopeptide repeat domain"/>
    <property type="match status" value="1"/>
</dbReference>
<dbReference type="PROSITE" id="PS50005">
    <property type="entry name" value="TPR"/>
    <property type="match status" value="1"/>
</dbReference>
<keyword evidence="3" id="KW-0812">Transmembrane</keyword>
<feature type="transmembrane region" description="Helical" evidence="3">
    <location>
        <begin position="310"/>
        <end position="343"/>
    </location>
</feature>